<evidence type="ECO:0008006" key="5">
    <source>
        <dbReference type="Google" id="ProtNLM"/>
    </source>
</evidence>
<keyword evidence="2" id="KW-0472">Membrane</keyword>
<dbReference type="OrthoDB" id="3227921at2759"/>
<proteinExistence type="predicted"/>
<feature type="transmembrane region" description="Helical" evidence="2">
    <location>
        <begin position="151"/>
        <end position="174"/>
    </location>
</feature>
<evidence type="ECO:0000313" key="4">
    <source>
        <dbReference type="Proteomes" id="UP000076532"/>
    </source>
</evidence>
<feature type="transmembrane region" description="Helical" evidence="2">
    <location>
        <begin position="421"/>
        <end position="444"/>
    </location>
</feature>
<evidence type="ECO:0000256" key="1">
    <source>
        <dbReference type="SAM" id="MobiDB-lite"/>
    </source>
</evidence>
<feature type="region of interest" description="Disordered" evidence="1">
    <location>
        <begin position="554"/>
        <end position="597"/>
    </location>
</feature>
<organism evidence="3 4">
    <name type="scientific">Athelia psychrophila</name>
    <dbReference type="NCBI Taxonomy" id="1759441"/>
    <lineage>
        <taxon>Eukaryota</taxon>
        <taxon>Fungi</taxon>
        <taxon>Dikarya</taxon>
        <taxon>Basidiomycota</taxon>
        <taxon>Agaricomycotina</taxon>
        <taxon>Agaricomycetes</taxon>
        <taxon>Agaricomycetidae</taxon>
        <taxon>Atheliales</taxon>
        <taxon>Atheliaceae</taxon>
        <taxon>Athelia</taxon>
    </lineage>
</organism>
<gene>
    <name evidence="3" type="ORF">FIBSPDRAFT_1054394</name>
</gene>
<protein>
    <recommendedName>
        <fullName evidence="5">Transmembrane protein</fullName>
    </recommendedName>
</protein>
<feature type="transmembrane region" description="Helical" evidence="2">
    <location>
        <begin position="465"/>
        <end position="484"/>
    </location>
</feature>
<feature type="transmembrane region" description="Helical" evidence="2">
    <location>
        <begin position="52"/>
        <end position="71"/>
    </location>
</feature>
<reference evidence="3 4" key="1">
    <citation type="journal article" date="2016" name="Mol. Biol. Evol.">
        <title>Comparative Genomics of Early-Diverging Mushroom-Forming Fungi Provides Insights into the Origins of Lignocellulose Decay Capabilities.</title>
        <authorList>
            <person name="Nagy L.G."/>
            <person name="Riley R."/>
            <person name="Tritt A."/>
            <person name="Adam C."/>
            <person name="Daum C."/>
            <person name="Floudas D."/>
            <person name="Sun H."/>
            <person name="Yadav J.S."/>
            <person name="Pangilinan J."/>
            <person name="Larsson K.H."/>
            <person name="Matsuura K."/>
            <person name="Barry K."/>
            <person name="Labutti K."/>
            <person name="Kuo R."/>
            <person name="Ohm R.A."/>
            <person name="Bhattacharya S.S."/>
            <person name="Shirouzu T."/>
            <person name="Yoshinaga Y."/>
            <person name="Martin F.M."/>
            <person name="Grigoriev I.V."/>
            <person name="Hibbett D.S."/>
        </authorList>
    </citation>
    <scope>NUCLEOTIDE SEQUENCE [LARGE SCALE GENOMIC DNA]</scope>
    <source>
        <strain evidence="3 4">CBS 109695</strain>
    </source>
</reference>
<keyword evidence="2" id="KW-0812">Transmembrane</keyword>
<keyword evidence="4" id="KW-1185">Reference proteome</keyword>
<sequence>MARNLLPIRILFHAAFTFVYLPAIVLGFTWGLDVYSWTSENELPFVQKHFDGVTSLAALVGLGTFAALDILTISRMVNQRAFLIIEIIVVILLPLSVWPLIISSISIVWAQWFNSWFMSHCVNEIGLASSGFCKLDLSIGSPTGVATSASVVAAIVAVLALNAAFFLYICMAAVTDKVHGRKFLPIYPGAPSLPSPETGGKWHLFGAPRTPTERAAMISHCTDYIFRHSLFRKHGFEPATWAIFRGTVAVYSCLGLVAFSAYAALSEVQLRNTLTVHETLYMATDYATWLDYHNLSVASLLVVPPSMPHLGHFMKVKPKQNPPPMLSSTTGQEWRSPTRGFWTADLISTFNITWTGEYSLVTWVTTADFDSGPSCTGNFNSTQVNSTNPVVLAPFQQYHISLIGIAYTFTDCEFTLWIPDVVTSVVGVSGFNTSMAMFSFNAYYQQQILIRDFTPPSIVASVARVLSTIGGTLTVINGLFALVFGRTIMAILFGTRIVSPFGLLGMVTRNRFKRLIYEQYPRMQEDIDHGGMAAYISEVAIDAALMNVPPAKGSTGPSLVGDGAGGGGDIELRHRQTGSSESDLESNLLVGGKTDRE</sequence>
<name>A0A167VD84_9AGAM</name>
<dbReference type="EMBL" id="KV417880">
    <property type="protein sequence ID" value="KZP04884.1"/>
    <property type="molecule type" value="Genomic_DNA"/>
</dbReference>
<feature type="transmembrane region" description="Helical" evidence="2">
    <location>
        <begin position="83"/>
        <end position="109"/>
    </location>
</feature>
<evidence type="ECO:0000313" key="3">
    <source>
        <dbReference type="EMBL" id="KZP04884.1"/>
    </source>
</evidence>
<dbReference type="Proteomes" id="UP000076532">
    <property type="component" value="Unassembled WGS sequence"/>
</dbReference>
<feature type="transmembrane region" description="Helical" evidence="2">
    <location>
        <begin position="490"/>
        <end position="507"/>
    </location>
</feature>
<feature type="transmembrane region" description="Helical" evidence="2">
    <location>
        <begin position="12"/>
        <end position="32"/>
    </location>
</feature>
<dbReference type="AlphaFoldDB" id="A0A167VD84"/>
<feature type="transmembrane region" description="Helical" evidence="2">
    <location>
        <begin position="242"/>
        <end position="265"/>
    </location>
</feature>
<accession>A0A167VD84</accession>
<keyword evidence="2" id="KW-1133">Transmembrane helix</keyword>
<evidence type="ECO:0000256" key="2">
    <source>
        <dbReference type="SAM" id="Phobius"/>
    </source>
</evidence>